<evidence type="ECO:0000259" key="14">
    <source>
        <dbReference type="PROSITE" id="PS50110"/>
    </source>
</evidence>
<comment type="caution">
    <text evidence="16">The sequence shown here is derived from an EMBL/GenBank/DDBJ whole genome shotgun (WGS) entry which is preliminary data.</text>
</comment>
<dbReference type="Proteomes" id="UP000178735">
    <property type="component" value="Unassembled WGS sequence"/>
</dbReference>
<dbReference type="SMART" id="SM00448">
    <property type="entry name" value="REC"/>
    <property type="match status" value="1"/>
</dbReference>
<evidence type="ECO:0000256" key="10">
    <source>
        <dbReference type="ARBA" id="ARBA00023125"/>
    </source>
</evidence>
<feature type="domain" description="Response regulatory" evidence="14">
    <location>
        <begin position="13"/>
        <end position="129"/>
    </location>
</feature>
<accession>A0A1F7WYM2</accession>
<keyword evidence="11" id="KW-0804">Transcription</keyword>
<dbReference type="CDD" id="cd17574">
    <property type="entry name" value="REC_OmpR"/>
    <property type="match status" value="1"/>
</dbReference>
<keyword evidence="9" id="KW-0805">Transcription regulation</keyword>
<dbReference type="Gene3D" id="3.40.50.2300">
    <property type="match status" value="1"/>
</dbReference>
<dbReference type="Gene3D" id="1.10.287.130">
    <property type="match status" value="1"/>
</dbReference>
<dbReference type="SUPFAM" id="SSF55785">
    <property type="entry name" value="PYP-like sensor domain (PAS domain)"/>
    <property type="match status" value="2"/>
</dbReference>
<evidence type="ECO:0000256" key="7">
    <source>
        <dbReference type="ARBA" id="ARBA00022840"/>
    </source>
</evidence>
<organism evidence="16 17">
    <name type="scientific">Candidatus Wallbacteria bacterium GWC2_49_35</name>
    <dbReference type="NCBI Taxonomy" id="1817813"/>
    <lineage>
        <taxon>Bacteria</taxon>
        <taxon>Candidatus Walliibacteriota</taxon>
    </lineage>
</organism>
<dbReference type="GO" id="GO:0003677">
    <property type="term" value="F:DNA binding"/>
    <property type="evidence" value="ECO:0007669"/>
    <property type="project" value="UniProtKB-KW"/>
</dbReference>
<dbReference type="Gene3D" id="3.30.450.20">
    <property type="entry name" value="PAS domain"/>
    <property type="match status" value="2"/>
</dbReference>
<protein>
    <recommendedName>
        <fullName evidence="2">histidine kinase</fullName>
        <ecNumber evidence="2">2.7.13.3</ecNumber>
    </recommendedName>
</protein>
<dbReference type="EC" id="2.7.13.3" evidence="2"/>
<feature type="domain" description="Histidine kinase" evidence="13">
    <location>
        <begin position="405"/>
        <end position="624"/>
    </location>
</feature>
<feature type="domain" description="PAS" evidence="15">
    <location>
        <begin position="144"/>
        <end position="187"/>
    </location>
</feature>
<keyword evidence="6" id="KW-0418">Kinase</keyword>
<proteinExistence type="predicted"/>
<dbReference type="STRING" id="1817813.A2008_11850"/>
<dbReference type="InterPro" id="IPR000014">
    <property type="entry name" value="PAS"/>
</dbReference>
<evidence type="ECO:0000256" key="12">
    <source>
        <dbReference type="PROSITE-ProRule" id="PRU00169"/>
    </source>
</evidence>
<dbReference type="InterPro" id="IPR003661">
    <property type="entry name" value="HisK_dim/P_dom"/>
</dbReference>
<dbReference type="PANTHER" id="PTHR43065">
    <property type="entry name" value="SENSOR HISTIDINE KINASE"/>
    <property type="match status" value="1"/>
</dbReference>
<dbReference type="GO" id="GO:0000155">
    <property type="term" value="F:phosphorelay sensor kinase activity"/>
    <property type="evidence" value="ECO:0007669"/>
    <property type="project" value="InterPro"/>
</dbReference>
<keyword evidence="5" id="KW-0547">Nucleotide-binding</keyword>
<gene>
    <name evidence="16" type="ORF">A2008_11850</name>
</gene>
<dbReference type="SMART" id="SM00387">
    <property type="entry name" value="HATPase_c"/>
    <property type="match status" value="1"/>
</dbReference>
<dbReference type="PROSITE" id="PS50109">
    <property type="entry name" value="HIS_KIN"/>
    <property type="match status" value="1"/>
</dbReference>
<dbReference type="NCBIfam" id="TIGR00229">
    <property type="entry name" value="sensory_box"/>
    <property type="match status" value="2"/>
</dbReference>
<dbReference type="InterPro" id="IPR004358">
    <property type="entry name" value="Sig_transdc_His_kin-like_C"/>
</dbReference>
<dbReference type="PROSITE" id="PS50110">
    <property type="entry name" value="RESPONSE_REGULATORY"/>
    <property type="match status" value="1"/>
</dbReference>
<evidence type="ECO:0000256" key="5">
    <source>
        <dbReference type="ARBA" id="ARBA00022741"/>
    </source>
</evidence>
<sequence>MNSNGDLKEDIFKVLVVDDEKSVRFLLAQMLEGEGYRVSEAADGESAIEIFRKEKPDMILIDAMMPLLDGMSTCRIIRKLEGGQKIPVLMITGLDDDSVVDLAFESGVSDFVTKPFQFSVLRQRVKRMLRLKAAESIIEENIVKERSITEFVEDGIIITDPLYHIISFNPAAESIFIYKAHEVMGKNISCIIPDLTDETIKSSSAKANESKIIKIRKETAGVKNGGEKIPVCLTLNGLDSGNKLISIRDLTEKKQTQSTIKMAEMVFENIKEAICVADSDCVVQFTNPAFNSLTGYTESHIDGSSLRLIISDPRSRYDFDNAFKEVQPGGQKQLEIFITTKNKAALPVMMLINLIEAEGLPAHSKYVVIFHDITEQLKLRARQEALHKQAANIQKMTLLSTISAGIIHEINQPLNSIKILSDSLLYLNKKGKSIETSKIFENLQKISDQIVRIDEIIKQMRAFTGYRQGQAATKCDLNAAVEKTHELVKHQLSLKAITLHKKLGARVNDVPGNVNIIEEVVLNLVINAIQAFEKVHGREKEIICETRLEEDKVIFEVSDNATGIEDEIKERIFDPFFSTKTLDGGMGLGLAIVSTILNGYNGRIEVFNNNFGGATFHVELPAAANCEKHE</sequence>
<evidence type="ECO:0000313" key="17">
    <source>
        <dbReference type="Proteomes" id="UP000178735"/>
    </source>
</evidence>
<evidence type="ECO:0000259" key="13">
    <source>
        <dbReference type="PROSITE" id="PS50109"/>
    </source>
</evidence>
<dbReference type="AlphaFoldDB" id="A0A1F7WYM2"/>
<dbReference type="Pfam" id="PF13426">
    <property type="entry name" value="PAS_9"/>
    <property type="match status" value="2"/>
</dbReference>
<dbReference type="SUPFAM" id="SSF52172">
    <property type="entry name" value="CheY-like"/>
    <property type="match status" value="1"/>
</dbReference>
<dbReference type="InterPro" id="IPR035965">
    <property type="entry name" value="PAS-like_dom_sf"/>
</dbReference>
<keyword evidence="3 12" id="KW-0597">Phosphoprotein</keyword>
<evidence type="ECO:0000313" key="16">
    <source>
        <dbReference type="EMBL" id="OGM07901.1"/>
    </source>
</evidence>
<evidence type="ECO:0000256" key="9">
    <source>
        <dbReference type="ARBA" id="ARBA00023015"/>
    </source>
</evidence>
<dbReference type="InterPro" id="IPR036890">
    <property type="entry name" value="HATPase_C_sf"/>
</dbReference>
<keyword evidence="7" id="KW-0067">ATP-binding</keyword>
<keyword evidence="8" id="KW-0902">Two-component regulatory system</keyword>
<dbReference type="FunFam" id="3.40.50.2300:FF:000001">
    <property type="entry name" value="DNA-binding response regulator PhoB"/>
    <property type="match status" value="1"/>
</dbReference>
<evidence type="ECO:0000256" key="2">
    <source>
        <dbReference type="ARBA" id="ARBA00012438"/>
    </source>
</evidence>
<dbReference type="Gene3D" id="3.30.565.10">
    <property type="entry name" value="Histidine kinase-like ATPase, C-terminal domain"/>
    <property type="match status" value="1"/>
</dbReference>
<reference evidence="16 17" key="1">
    <citation type="journal article" date="2016" name="Nat. Commun.">
        <title>Thousands of microbial genomes shed light on interconnected biogeochemical processes in an aquifer system.</title>
        <authorList>
            <person name="Anantharaman K."/>
            <person name="Brown C.T."/>
            <person name="Hug L.A."/>
            <person name="Sharon I."/>
            <person name="Castelle C.J."/>
            <person name="Probst A.J."/>
            <person name="Thomas B.C."/>
            <person name="Singh A."/>
            <person name="Wilkins M.J."/>
            <person name="Karaoz U."/>
            <person name="Brodie E.L."/>
            <person name="Williams K.H."/>
            <person name="Hubbard S.S."/>
            <person name="Banfield J.F."/>
        </authorList>
    </citation>
    <scope>NUCLEOTIDE SEQUENCE [LARGE SCALE GENOMIC DNA]</scope>
</reference>
<dbReference type="InterPro" id="IPR001789">
    <property type="entry name" value="Sig_transdc_resp-reg_receiver"/>
</dbReference>
<evidence type="ECO:0000256" key="6">
    <source>
        <dbReference type="ARBA" id="ARBA00022777"/>
    </source>
</evidence>
<dbReference type="InterPro" id="IPR003594">
    <property type="entry name" value="HATPase_dom"/>
</dbReference>
<dbReference type="Pfam" id="PF02518">
    <property type="entry name" value="HATPase_c"/>
    <property type="match status" value="1"/>
</dbReference>
<dbReference type="PROSITE" id="PS50112">
    <property type="entry name" value="PAS"/>
    <property type="match status" value="2"/>
</dbReference>
<name>A0A1F7WYM2_9BACT</name>
<dbReference type="CDD" id="cd00082">
    <property type="entry name" value="HisKA"/>
    <property type="match status" value="1"/>
</dbReference>
<evidence type="ECO:0000256" key="4">
    <source>
        <dbReference type="ARBA" id="ARBA00022679"/>
    </source>
</evidence>
<evidence type="ECO:0000259" key="15">
    <source>
        <dbReference type="PROSITE" id="PS50112"/>
    </source>
</evidence>
<dbReference type="PANTHER" id="PTHR43065:SF46">
    <property type="entry name" value="C4-DICARBOXYLATE TRANSPORT SENSOR PROTEIN DCTB"/>
    <property type="match status" value="1"/>
</dbReference>
<dbReference type="InterPro" id="IPR011006">
    <property type="entry name" value="CheY-like_superfamily"/>
</dbReference>
<dbReference type="GO" id="GO:0005524">
    <property type="term" value="F:ATP binding"/>
    <property type="evidence" value="ECO:0007669"/>
    <property type="project" value="UniProtKB-KW"/>
</dbReference>
<dbReference type="EMBL" id="MGFH01000035">
    <property type="protein sequence ID" value="OGM07901.1"/>
    <property type="molecule type" value="Genomic_DNA"/>
</dbReference>
<evidence type="ECO:0000256" key="8">
    <source>
        <dbReference type="ARBA" id="ARBA00023012"/>
    </source>
</evidence>
<comment type="catalytic activity">
    <reaction evidence="1">
        <text>ATP + protein L-histidine = ADP + protein N-phospho-L-histidine.</text>
        <dbReference type="EC" id="2.7.13.3"/>
    </reaction>
</comment>
<dbReference type="SMART" id="SM00091">
    <property type="entry name" value="PAS"/>
    <property type="match status" value="2"/>
</dbReference>
<evidence type="ECO:0000256" key="1">
    <source>
        <dbReference type="ARBA" id="ARBA00000085"/>
    </source>
</evidence>
<dbReference type="InterPro" id="IPR036097">
    <property type="entry name" value="HisK_dim/P_sf"/>
</dbReference>
<feature type="modified residue" description="4-aspartylphosphate" evidence="12">
    <location>
        <position position="62"/>
    </location>
</feature>
<evidence type="ECO:0000256" key="11">
    <source>
        <dbReference type="ARBA" id="ARBA00023163"/>
    </source>
</evidence>
<feature type="domain" description="PAS" evidence="15">
    <location>
        <begin position="259"/>
        <end position="330"/>
    </location>
</feature>
<keyword evidence="10" id="KW-0238">DNA-binding</keyword>
<dbReference type="PRINTS" id="PR00344">
    <property type="entry name" value="BCTRLSENSOR"/>
</dbReference>
<dbReference type="CDD" id="cd00130">
    <property type="entry name" value="PAS"/>
    <property type="match status" value="1"/>
</dbReference>
<dbReference type="Pfam" id="PF00072">
    <property type="entry name" value="Response_reg"/>
    <property type="match status" value="1"/>
</dbReference>
<dbReference type="SUPFAM" id="SSF47384">
    <property type="entry name" value="Homodimeric domain of signal transducing histidine kinase"/>
    <property type="match status" value="1"/>
</dbReference>
<dbReference type="InterPro" id="IPR005467">
    <property type="entry name" value="His_kinase_dom"/>
</dbReference>
<dbReference type="SUPFAM" id="SSF55874">
    <property type="entry name" value="ATPase domain of HSP90 chaperone/DNA topoisomerase II/histidine kinase"/>
    <property type="match status" value="1"/>
</dbReference>
<evidence type="ECO:0000256" key="3">
    <source>
        <dbReference type="ARBA" id="ARBA00022553"/>
    </source>
</evidence>
<keyword evidence="4" id="KW-0808">Transferase</keyword>